<name>A0A445FUN7_GLYSO</name>
<comment type="caution">
    <text evidence="2">The sequence shown here is derived from an EMBL/GenBank/DDBJ whole genome shotgun (WGS) entry which is preliminary data.</text>
</comment>
<dbReference type="InterPro" id="IPR058352">
    <property type="entry name" value="DUF8039"/>
</dbReference>
<feature type="domain" description="DUF8039" evidence="1">
    <location>
        <begin position="177"/>
        <end position="245"/>
    </location>
</feature>
<dbReference type="SUPFAM" id="SSF54001">
    <property type="entry name" value="Cysteine proteinases"/>
    <property type="match status" value="1"/>
</dbReference>
<protein>
    <recommendedName>
        <fullName evidence="1">DUF8039 domain-containing protein</fullName>
    </recommendedName>
</protein>
<dbReference type="PANTHER" id="PTHR33018:SF34">
    <property type="entry name" value="OS02G0472350 PROTEIN"/>
    <property type="match status" value="1"/>
</dbReference>
<keyword evidence="3" id="KW-1185">Reference proteome</keyword>
<dbReference type="PANTHER" id="PTHR33018">
    <property type="entry name" value="OS10G0338966 PROTEIN-RELATED"/>
    <property type="match status" value="1"/>
</dbReference>
<accession>A0A445FUN7</accession>
<dbReference type="Proteomes" id="UP000289340">
    <property type="component" value="Chromosome 18"/>
</dbReference>
<dbReference type="AlphaFoldDB" id="A0A445FUN7"/>
<evidence type="ECO:0000259" key="1">
    <source>
        <dbReference type="Pfam" id="PF26133"/>
    </source>
</evidence>
<dbReference type="InterPro" id="IPR038765">
    <property type="entry name" value="Papain-like_cys_pep_sf"/>
</dbReference>
<proteinExistence type="predicted"/>
<organism evidence="2 3">
    <name type="scientific">Glycine soja</name>
    <name type="common">Wild soybean</name>
    <dbReference type="NCBI Taxonomy" id="3848"/>
    <lineage>
        <taxon>Eukaryota</taxon>
        <taxon>Viridiplantae</taxon>
        <taxon>Streptophyta</taxon>
        <taxon>Embryophyta</taxon>
        <taxon>Tracheophyta</taxon>
        <taxon>Spermatophyta</taxon>
        <taxon>Magnoliopsida</taxon>
        <taxon>eudicotyledons</taxon>
        <taxon>Gunneridae</taxon>
        <taxon>Pentapetalae</taxon>
        <taxon>rosids</taxon>
        <taxon>fabids</taxon>
        <taxon>Fabales</taxon>
        <taxon>Fabaceae</taxon>
        <taxon>Papilionoideae</taxon>
        <taxon>50 kb inversion clade</taxon>
        <taxon>NPAAA clade</taxon>
        <taxon>indigoferoid/millettioid clade</taxon>
        <taxon>Phaseoleae</taxon>
        <taxon>Glycine</taxon>
        <taxon>Glycine subgen. Soja</taxon>
    </lineage>
</organism>
<evidence type="ECO:0000313" key="3">
    <source>
        <dbReference type="Proteomes" id="UP000289340"/>
    </source>
</evidence>
<dbReference type="CDD" id="cd22249">
    <property type="entry name" value="UDM1_RNF168_RNF169-like"/>
    <property type="match status" value="1"/>
</dbReference>
<reference evidence="2 3" key="1">
    <citation type="submission" date="2018-09" db="EMBL/GenBank/DDBJ databases">
        <title>A high-quality reference genome of wild soybean provides a powerful tool to mine soybean genomes.</title>
        <authorList>
            <person name="Xie M."/>
            <person name="Chung C.Y.L."/>
            <person name="Li M.-W."/>
            <person name="Wong F.-L."/>
            <person name="Chan T.-F."/>
            <person name="Lam H.-M."/>
        </authorList>
    </citation>
    <scope>NUCLEOTIDE SEQUENCE [LARGE SCALE GENOMIC DNA]</scope>
    <source>
        <strain evidence="3">cv. W05</strain>
        <tissue evidence="2">Hypocotyl of etiolated seedlings</tissue>
    </source>
</reference>
<sequence length="514" mass="57586">MSTVATRWRQFKSSLTKKYVYADNDGVQKDHPSVKYGIDAEEQTKQRSFVPHGHHDILNTAIGRLEHLGRVRVAGTVWQKEVEEENKNLQEAWRKKVKEENKRSVEIIKQELKQTIKLELSQIASQQSPPHEAPDIQVLAARVSTKQSCVEADTNPLGKEPSDVHVDTMGLYVVGDQCTQLVALGKVYDSSSTIHNVPYADDVVRVSFFKVYHGDTQLPFSTSELQFVSQAVGTFVGWPTHLVKLVSTEDSHKHLPKPVASSEMDNVVAAVDPLGELVTNFAMKAITTTLEGKPGQAVPRWIEPKSHVQIGGFECGYYVMHWIWCIMSNSLKNEWNKWFCDGTSLDREVMVTLRNKWATYFLQIKNMKFRKISVKFTPMGASSNSINMDTVKSASAKISGEGMIETFHNDDEALAVVDNGVVWRRSHSVPSQLTIVLQTSNLYTKDKYVLKESSIVSTHLCVIGKLLLSQPTLRREGDAGLAGASSMKGKCAESPPTFIRGKHRKNWKGVVYKL</sequence>
<evidence type="ECO:0000313" key="2">
    <source>
        <dbReference type="EMBL" id="RZB52635.1"/>
    </source>
</evidence>
<gene>
    <name evidence="2" type="ORF">D0Y65_048919</name>
</gene>
<dbReference type="EMBL" id="QZWG01000018">
    <property type="protein sequence ID" value="RZB52635.1"/>
    <property type="molecule type" value="Genomic_DNA"/>
</dbReference>
<dbReference type="Pfam" id="PF26133">
    <property type="entry name" value="DUF8039"/>
    <property type="match status" value="1"/>
</dbReference>